<dbReference type="SUPFAM" id="SSF51905">
    <property type="entry name" value="FAD/NAD(P)-binding domain"/>
    <property type="match status" value="1"/>
</dbReference>
<evidence type="ECO:0000256" key="3">
    <source>
        <dbReference type="ARBA" id="ARBA00022630"/>
    </source>
</evidence>
<keyword evidence="8" id="KW-1185">Reference proteome</keyword>
<protein>
    <submittedName>
        <fullName evidence="7">Choline dehydrogenase</fullName>
    </submittedName>
</protein>
<dbReference type="InterPro" id="IPR051473">
    <property type="entry name" value="P2Ox-like"/>
</dbReference>
<keyword evidence="4" id="KW-0274">FAD</keyword>
<dbReference type="Pfam" id="PF05199">
    <property type="entry name" value="GMC_oxred_C"/>
    <property type="match status" value="1"/>
</dbReference>
<dbReference type="STRING" id="1227077.SAMN04515668_2743"/>
<evidence type="ECO:0000313" key="7">
    <source>
        <dbReference type="EMBL" id="SFQ51852.1"/>
    </source>
</evidence>
<dbReference type="AlphaFoldDB" id="A0A1I5Z5V5"/>
<dbReference type="InterPro" id="IPR036188">
    <property type="entry name" value="FAD/NAD-bd_sf"/>
</dbReference>
<evidence type="ECO:0000256" key="5">
    <source>
        <dbReference type="ARBA" id="ARBA00023002"/>
    </source>
</evidence>
<comment type="similarity">
    <text evidence="2">Belongs to the GMC oxidoreductase family.</text>
</comment>
<dbReference type="Proteomes" id="UP000199029">
    <property type="component" value="Unassembled WGS sequence"/>
</dbReference>
<evidence type="ECO:0000256" key="4">
    <source>
        <dbReference type="ARBA" id="ARBA00022827"/>
    </source>
</evidence>
<evidence type="ECO:0000256" key="2">
    <source>
        <dbReference type="ARBA" id="ARBA00010790"/>
    </source>
</evidence>
<name>A0A1I5Z5V5_HYMAR</name>
<comment type="cofactor">
    <cofactor evidence="1">
        <name>FAD</name>
        <dbReference type="ChEBI" id="CHEBI:57692"/>
    </cofactor>
</comment>
<reference evidence="8" key="1">
    <citation type="submission" date="2016-10" db="EMBL/GenBank/DDBJ databases">
        <authorList>
            <person name="Varghese N."/>
            <person name="Submissions S."/>
        </authorList>
    </citation>
    <scope>NUCLEOTIDE SEQUENCE [LARGE SCALE GENOMIC DNA]</scope>
    <source>
        <strain evidence="8">OR362-8,ATCC BAA-1266,JCM 13504</strain>
    </source>
</reference>
<organism evidence="7 8">
    <name type="scientific">Hymenobacter arizonensis</name>
    <name type="common">Siccationidurans arizonensis</name>
    <dbReference type="NCBI Taxonomy" id="1227077"/>
    <lineage>
        <taxon>Bacteria</taxon>
        <taxon>Pseudomonadati</taxon>
        <taxon>Bacteroidota</taxon>
        <taxon>Cytophagia</taxon>
        <taxon>Cytophagales</taxon>
        <taxon>Hymenobacteraceae</taxon>
        <taxon>Hymenobacter</taxon>
    </lineage>
</organism>
<dbReference type="RefSeq" id="WP_092674092.1">
    <property type="nucleotide sequence ID" value="NZ_FOXS01000003.1"/>
</dbReference>
<gene>
    <name evidence="7" type="ORF">SAMN04515668_2743</name>
</gene>
<evidence type="ECO:0000313" key="8">
    <source>
        <dbReference type="Proteomes" id="UP000199029"/>
    </source>
</evidence>
<dbReference type="EMBL" id="FOXS01000003">
    <property type="protein sequence ID" value="SFQ51852.1"/>
    <property type="molecule type" value="Genomic_DNA"/>
</dbReference>
<dbReference type="InterPro" id="IPR007867">
    <property type="entry name" value="GMC_OxRtase_C"/>
</dbReference>
<dbReference type="GO" id="GO:0016614">
    <property type="term" value="F:oxidoreductase activity, acting on CH-OH group of donors"/>
    <property type="evidence" value="ECO:0007669"/>
    <property type="project" value="InterPro"/>
</dbReference>
<dbReference type="PANTHER" id="PTHR42784">
    <property type="entry name" value="PYRANOSE 2-OXIDASE"/>
    <property type="match status" value="1"/>
</dbReference>
<keyword evidence="3" id="KW-0285">Flavoprotein</keyword>
<accession>A0A1I5Z5V5</accession>
<keyword evidence="5" id="KW-0560">Oxidoreductase</keyword>
<dbReference type="OrthoDB" id="1154541at2"/>
<evidence type="ECO:0000256" key="1">
    <source>
        <dbReference type="ARBA" id="ARBA00001974"/>
    </source>
</evidence>
<dbReference type="PANTHER" id="PTHR42784:SF1">
    <property type="entry name" value="PYRANOSE 2-OXIDASE"/>
    <property type="match status" value="1"/>
</dbReference>
<sequence>MKHTAYDLVVVGTGFASTFFLKQYLSKAPASAKVLVLERGHLFPRAERVKEIIGEKSAYAGLNPISNDTFENHKPDKDWHFSVGFGGSSNCWYGCTPRFLPSDFRMKTLYGIGNDWPVQYDELDPYYEQVEDLMSISGPAETPYPRKKAYAQPPHLFTAVDTILHQKYGKLYINQPTARARVAMNGRNPCCASAVCSVCPVDAKFTIENSNFRVYEDPRVELQQGAQVYGLELVQDRVRKVSFRQDNKDHHAAGEVVALGANALFNANILLNSGDKNPFTGRGLGEQLGLQAHVYLDNLQSLGGSTWVNANGYMLYDGEHRKEYAACLMESSNAPFFRPESGKWRHMASFRMIFEDLPDHDNYVATTSDIMKPAIHFKGPSDYTLKGIEKMKQRLPDVLSCLPVEKIIYDQPYASEAHILGTTRMSATAEQGVVDKHLRHHQYRNLFVLGSGSFTTYTPANPTLTLSALSLLSAHQSF</sequence>
<dbReference type="Gene3D" id="3.50.50.60">
    <property type="entry name" value="FAD/NAD(P)-binding domain"/>
    <property type="match status" value="2"/>
</dbReference>
<proteinExistence type="inferred from homology"/>
<feature type="domain" description="Glucose-methanol-choline oxidoreductase C-terminal" evidence="6">
    <location>
        <begin position="413"/>
        <end position="469"/>
    </location>
</feature>
<evidence type="ECO:0000259" key="6">
    <source>
        <dbReference type="Pfam" id="PF05199"/>
    </source>
</evidence>